<dbReference type="AlphaFoldDB" id="A0ABD5MSY1"/>
<feature type="region of interest" description="Disordered" evidence="2">
    <location>
        <begin position="88"/>
        <end position="127"/>
    </location>
</feature>
<sequence length="152" mass="16691">MDSSHVLDRLDVSTGARRRAETEPFDFSLTRDGVRVTNRGYAEPSDHSYVVTMDGALPVACECPADEHYDPACKHRLAVAIHTPVRDAAAARPVADGGVQEPPESEADRTNDSVPDPDESPDDPEWCDCATLGELPCFECVRRGRKRLPTEE</sequence>
<protein>
    <submittedName>
        <fullName evidence="4">SWIM zinc finger family protein</fullName>
    </submittedName>
</protein>
<keyword evidence="1" id="KW-0862">Zinc</keyword>
<feature type="compositionally biased region" description="Low complexity" evidence="2">
    <location>
        <begin position="88"/>
        <end position="98"/>
    </location>
</feature>
<dbReference type="EMBL" id="JBHMAJ010000010">
    <property type="protein sequence ID" value="MFB9825560.1"/>
    <property type="molecule type" value="Genomic_DNA"/>
</dbReference>
<keyword evidence="1" id="KW-0863">Zinc-finger</keyword>
<evidence type="ECO:0000313" key="4">
    <source>
        <dbReference type="EMBL" id="MFB9825560.1"/>
    </source>
</evidence>
<keyword evidence="1" id="KW-0479">Metal-binding</keyword>
<feature type="compositionally biased region" description="Acidic residues" evidence="2">
    <location>
        <begin position="115"/>
        <end position="126"/>
    </location>
</feature>
<gene>
    <name evidence="4" type="ORF">ACFFOL_15425</name>
</gene>
<dbReference type="GeneID" id="67211537"/>
<evidence type="ECO:0000256" key="1">
    <source>
        <dbReference type="PROSITE-ProRule" id="PRU00325"/>
    </source>
</evidence>
<accession>A0ABD5MSY1</accession>
<dbReference type="InterPro" id="IPR007527">
    <property type="entry name" value="Znf_SWIM"/>
</dbReference>
<evidence type="ECO:0000313" key="5">
    <source>
        <dbReference type="Proteomes" id="UP001589595"/>
    </source>
</evidence>
<proteinExistence type="predicted"/>
<evidence type="ECO:0000256" key="2">
    <source>
        <dbReference type="SAM" id="MobiDB-lite"/>
    </source>
</evidence>
<name>A0ABD5MSY1_9EURY</name>
<dbReference type="Pfam" id="PF04434">
    <property type="entry name" value="SWIM"/>
    <property type="match status" value="1"/>
</dbReference>
<organism evidence="4 5">
    <name type="scientific">Halobaculum roseum</name>
    <dbReference type="NCBI Taxonomy" id="2175149"/>
    <lineage>
        <taxon>Archaea</taxon>
        <taxon>Methanobacteriati</taxon>
        <taxon>Methanobacteriota</taxon>
        <taxon>Stenosarchaea group</taxon>
        <taxon>Halobacteria</taxon>
        <taxon>Halobacteriales</taxon>
        <taxon>Haloferacaceae</taxon>
        <taxon>Halobaculum</taxon>
    </lineage>
</organism>
<evidence type="ECO:0000259" key="3">
    <source>
        <dbReference type="PROSITE" id="PS50966"/>
    </source>
</evidence>
<keyword evidence="5" id="KW-1185">Reference proteome</keyword>
<dbReference type="Proteomes" id="UP001589595">
    <property type="component" value="Unassembled WGS sequence"/>
</dbReference>
<feature type="domain" description="SWIM-type" evidence="3">
    <location>
        <begin position="49"/>
        <end position="84"/>
    </location>
</feature>
<dbReference type="RefSeq" id="WP_222921409.1">
    <property type="nucleotide sequence ID" value="NZ_CP082286.1"/>
</dbReference>
<comment type="caution">
    <text evidence="4">The sequence shown here is derived from an EMBL/GenBank/DDBJ whole genome shotgun (WGS) entry which is preliminary data.</text>
</comment>
<dbReference type="PROSITE" id="PS50966">
    <property type="entry name" value="ZF_SWIM"/>
    <property type="match status" value="1"/>
</dbReference>
<dbReference type="GO" id="GO:0008270">
    <property type="term" value="F:zinc ion binding"/>
    <property type="evidence" value="ECO:0007669"/>
    <property type="project" value="UniProtKB-KW"/>
</dbReference>
<reference evidence="4" key="1">
    <citation type="submission" date="2024-09" db="EMBL/GenBank/DDBJ databases">
        <authorList>
            <person name="Sun Q."/>
        </authorList>
    </citation>
    <scope>NUCLEOTIDE SEQUENCE [LARGE SCALE GENOMIC DNA]</scope>
    <source>
        <strain evidence="4">JCM 31273</strain>
    </source>
</reference>